<proteinExistence type="predicted"/>
<comment type="caution">
    <text evidence="1">The sequence shown here is derived from an EMBL/GenBank/DDBJ whole genome shotgun (WGS) entry which is preliminary data.</text>
</comment>
<sequence length="446" mass="49269">MEPNVHYALHDSNASPPTWAARVRLTPELLDKLRQSPEQVLLQLNVANTDGHSTSSGSSKKTSLMTVKQVGREEQYELLSFPEDPGINHVCSFRRSLDGEVADGYRIYKTGAIHQKLLVQRLLDDTEKDRIKDKHAKSVLASKSRSSKLIDSDLTKPAKRQRHLPKRLSIPMTSNSASSITADHKPKLVLPSALTEEKTREAKEKIEKGAEAKVSVLRADRITFENDAPEEATPAIGGLNSADARSVESHDLFSSDSDNEDLVASVDYMMRTEEKQETSELLSKQSIPISKERGESDDSGEKSFAKNTVAAGTDVDANAQVTEPNAVNTTIKMMHFMGKNKSAINGGKSGVNSCTLKAHRPTTSDVEVKRARVRSALVSDRVKKSRLPNLAFFPSAVGEICHRLAHYHGRSVILDENDYKSFVETYVQFLHDWEVLDKVSIVLAGV</sequence>
<dbReference type="Proteomes" id="UP001163321">
    <property type="component" value="Chromosome 12"/>
</dbReference>
<gene>
    <name evidence="1" type="ORF">PsorP6_011244</name>
</gene>
<evidence type="ECO:0000313" key="2">
    <source>
        <dbReference type="Proteomes" id="UP001163321"/>
    </source>
</evidence>
<protein>
    <submittedName>
        <fullName evidence="1">Uncharacterized protein</fullName>
    </submittedName>
</protein>
<evidence type="ECO:0000313" key="1">
    <source>
        <dbReference type="EMBL" id="KAI9918398.1"/>
    </source>
</evidence>
<keyword evidence="2" id="KW-1185">Reference proteome</keyword>
<reference evidence="1 2" key="1">
    <citation type="journal article" date="2022" name="bioRxiv">
        <title>The genome of the oomycete Peronosclerospora sorghi, a cosmopolitan pathogen of maize and sorghum, is inflated with dispersed pseudogenes.</title>
        <authorList>
            <person name="Fletcher K."/>
            <person name="Martin F."/>
            <person name="Isakeit T."/>
            <person name="Cavanaugh K."/>
            <person name="Magill C."/>
            <person name="Michelmore R."/>
        </authorList>
    </citation>
    <scope>NUCLEOTIDE SEQUENCE [LARGE SCALE GENOMIC DNA]</scope>
    <source>
        <strain evidence="1">P6</strain>
    </source>
</reference>
<organism evidence="1 2">
    <name type="scientific">Peronosclerospora sorghi</name>
    <dbReference type="NCBI Taxonomy" id="230839"/>
    <lineage>
        <taxon>Eukaryota</taxon>
        <taxon>Sar</taxon>
        <taxon>Stramenopiles</taxon>
        <taxon>Oomycota</taxon>
        <taxon>Peronosporomycetes</taxon>
        <taxon>Peronosporales</taxon>
        <taxon>Peronosporaceae</taxon>
        <taxon>Peronosclerospora</taxon>
    </lineage>
</organism>
<accession>A0ACC0WHR5</accession>
<dbReference type="EMBL" id="CM047591">
    <property type="protein sequence ID" value="KAI9918398.1"/>
    <property type="molecule type" value="Genomic_DNA"/>
</dbReference>
<name>A0ACC0WHR5_9STRA</name>